<keyword evidence="3" id="KW-1003">Cell membrane</keyword>
<evidence type="ECO:0000256" key="6">
    <source>
        <dbReference type="ARBA" id="ARBA00022989"/>
    </source>
</evidence>
<feature type="domain" description="Tripartite ATP-independent periplasmic transporters DctQ component" evidence="10">
    <location>
        <begin position="48"/>
        <end position="173"/>
    </location>
</feature>
<evidence type="ECO:0000256" key="1">
    <source>
        <dbReference type="ARBA" id="ARBA00004429"/>
    </source>
</evidence>
<dbReference type="GO" id="GO:0005886">
    <property type="term" value="C:plasma membrane"/>
    <property type="evidence" value="ECO:0007669"/>
    <property type="project" value="UniProtKB-SubCell"/>
</dbReference>
<evidence type="ECO:0000256" key="4">
    <source>
        <dbReference type="ARBA" id="ARBA00022519"/>
    </source>
</evidence>
<evidence type="ECO:0000256" key="9">
    <source>
        <dbReference type="RuleBase" id="RU369079"/>
    </source>
</evidence>
<evidence type="ECO:0000256" key="5">
    <source>
        <dbReference type="ARBA" id="ARBA00022692"/>
    </source>
</evidence>
<dbReference type="AlphaFoldDB" id="A0A291GEQ3"/>
<dbReference type="PANTHER" id="PTHR35011">
    <property type="entry name" value="2,3-DIKETO-L-GULONATE TRAP TRANSPORTER SMALL PERMEASE PROTEIN YIAM"/>
    <property type="match status" value="1"/>
</dbReference>
<keyword evidence="7 9" id="KW-0472">Membrane</keyword>
<sequence length="193" mass="21073">MRPVEVAGIGTDRWRDKMKQQIVTALWRLSKLVNIVVAVPLVLAGAAMVGVVVAGTVFRYALFEPLVWSEAAARYLMIWIGLVGASVALRHNDHIAIDALRNRLPSMLRHFGDLIVALAIAWFLWVMITEGWANALRGARQAAPGLGMSMFWPMLSVPVAGVAILIQHVLHTLLNLLDAEVVEDNHIPGGGAF</sequence>
<dbReference type="EMBL" id="CP022196">
    <property type="protein sequence ID" value="ATG48869.1"/>
    <property type="molecule type" value="Genomic_DNA"/>
</dbReference>
<proteinExistence type="inferred from homology"/>
<evidence type="ECO:0000313" key="11">
    <source>
        <dbReference type="EMBL" id="ATG48869.1"/>
    </source>
</evidence>
<dbReference type="Proteomes" id="UP000217935">
    <property type="component" value="Chromosome"/>
</dbReference>
<dbReference type="InterPro" id="IPR007387">
    <property type="entry name" value="TRAP_DctQ"/>
</dbReference>
<comment type="function">
    <text evidence="9">Part of the tripartite ATP-independent periplasmic (TRAP) transport system.</text>
</comment>
<keyword evidence="12" id="KW-1185">Reference proteome</keyword>
<organism evidence="11 12">
    <name type="scientific">Celeribacter ethanolicus</name>
    <dbReference type="NCBI Taxonomy" id="1758178"/>
    <lineage>
        <taxon>Bacteria</taxon>
        <taxon>Pseudomonadati</taxon>
        <taxon>Pseudomonadota</taxon>
        <taxon>Alphaproteobacteria</taxon>
        <taxon>Rhodobacterales</taxon>
        <taxon>Roseobacteraceae</taxon>
        <taxon>Celeribacter</taxon>
    </lineage>
</organism>
<dbReference type="InterPro" id="IPR055348">
    <property type="entry name" value="DctQ"/>
</dbReference>
<reference evidence="11 12" key="1">
    <citation type="submission" date="2017-06" db="EMBL/GenBank/DDBJ databases">
        <title>Celeribacter sp. TSPH2 complete genome sequence.</title>
        <authorList>
            <person name="Woo J.-H."/>
            <person name="Kim H.-S."/>
        </authorList>
    </citation>
    <scope>NUCLEOTIDE SEQUENCE [LARGE SCALE GENOMIC DNA]</scope>
    <source>
        <strain evidence="11 12">TSPH2</strain>
    </source>
</reference>
<gene>
    <name evidence="11" type="ORF">CEW89_15590</name>
</gene>
<evidence type="ECO:0000256" key="2">
    <source>
        <dbReference type="ARBA" id="ARBA00022448"/>
    </source>
</evidence>
<evidence type="ECO:0000313" key="12">
    <source>
        <dbReference type="Proteomes" id="UP000217935"/>
    </source>
</evidence>
<dbReference type="PANTHER" id="PTHR35011:SF5">
    <property type="entry name" value="SIALIC ACID TRAP TRANSPORTER SMALL PERMEASE PROTEIN SIAQ"/>
    <property type="match status" value="1"/>
</dbReference>
<keyword evidence="4 9" id="KW-0997">Cell inner membrane</keyword>
<dbReference type="GO" id="GO:0015740">
    <property type="term" value="P:C4-dicarboxylate transport"/>
    <property type="evidence" value="ECO:0007669"/>
    <property type="project" value="TreeGrafter"/>
</dbReference>
<comment type="subcellular location">
    <subcellularLocation>
        <location evidence="1 9">Cell inner membrane</location>
        <topology evidence="1 9">Multi-pass membrane protein</topology>
    </subcellularLocation>
</comment>
<keyword evidence="5 9" id="KW-0812">Transmembrane</keyword>
<dbReference type="GO" id="GO:0022857">
    <property type="term" value="F:transmembrane transporter activity"/>
    <property type="evidence" value="ECO:0007669"/>
    <property type="project" value="UniProtKB-UniRule"/>
</dbReference>
<protein>
    <recommendedName>
        <fullName evidence="9">TRAP transporter small permease protein</fullName>
    </recommendedName>
</protein>
<feature type="transmembrane region" description="Helical" evidence="9">
    <location>
        <begin position="32"/>
        <end position="60"/>
    </location>
</feature>
<keyword evidence="6 9" id="KW-1133">Transmembrane helix</keyword>
<keyword evidence="2 9" id="KW-0813">Transport</keyword>
<evidence type="ECO:0000256" key="3">
    <source>
        <dbReference type="ARBA" id="ARBA00022475"/>
    </source>
</evidence>
<feature type="transmembrane region" description="Helical" evidence="9">
    <location>
        <begin position="110"/>
        <end position="128"/>
    </location>
</feature>
<comment type="subunit">
    <text evidence="9">The complex comprises the extracytoplasmic solute receptor protein and the two transmembrane proteins.</text>
</comment>
<accession>A0A291GEQ3</accession>
<evidence type="ECO:0000256" key="7">
    <source>
        <dbReference type="ARBA" id="ARBA00023136"/>
    </source>
</evidence>
<evidence type="ECO:0000259" key="10">
    <source>
        <dbReference type="Pfam" id="PF04290"/>
    </source>
</evidence>
<evidence type="ECO:0000256" key="8">
    <source>
        <dbReference type="ARBA" id="ARBA00038436"/>
    </source>
</evidence>
<feature type="transmembrane region" description="Helical" evidence="9">
    <location>
        <begin position="148"/>
        <end position="166"/>
    </location>
</feature>
<comment type="similarity">
    <text evidence="8 9">Belongs to the TRAP transporter small permease family.</text>
</comment>
<dbReference type="Pfam" id="PF04290">
    <property type="entry name" value="DctQ"/>
    <property type="match status" value="1"/>
</dbReference>
<name>A0A291GEQ3_9RHOB</name>
<dbReference type="KEGG" id="ceh:CEW89_15590"/>
<feature type="transmembrane region" description="Helical" evidence="9">
    <location>
        <begin position="72"/>
        <end position="89"/>
    </location>
</feature>
<dbReference type="STRING" id="1758178.GCA_001550095_03001"/>